<organism evidence="1 2">
    <name type="scientific">Candidatus Protofrankia datiscae</name>
    <dbReference type="NCBI Taxonomy" id="2716812"/>
    <lineage>
        <taxon>Bacteria</taxon>
        <taxon>Bacillati</taxon>
        <taxon>Actinomycetota</taxon>
        <taxon>Actinomycetes</taxon>
        <taxon>Frankiales</taxon>
        <taxon>Frankiaceae</taxon>
        <taxon>Protofrankia</taxon>
    </lineage>
</organism>
<name>F8B2K5_9ACTN</name>
<evidence type="ECO:0000313" key="2">
    <source>
        <dbReference type="Proteomes" id="UP000001549"/>
    </source>
</evidence>
<dbReference type="RefSeq" id="WP_013872646.1">
    <property type="nucleotide sequence ID" value="NC_015656.1"/>
</dbReference>
<proteinExistence type="predicted"/>
<keyword evidence="2" id="KW-1185">Reference proteome</keyword>
<protein>
    <submittedName>
        <fullName evidence="1">Uncharacterized protein</fullName>
    </submittedName>
</protein>
<dbReference type="AlphaFoldDB" id="F8B2K5"/>
<sequence length="95" mass="10177">MRGKYPAILWKGTPRNRPEALARAVVVLTATAPHMAVDLDEAAARLRVGGAGVLAIPYDRHLAAGGRIQAPLLAETTRERTARLAADLLDRAVRS</sequence>
<accession>F8B2K5</accession>
<dbReference type="Proteomes" id="UP000001549">
    <property type="component" value="Chromosome"/>
</dbReference>
<reference evidence="1 2" key="1">
    <citation type="submission" date="2011-05" db="EMBL/GenBank/DDBJ databases">
        <title>Complete sequence of chromosome of Frankia symbiont of Datisca glomerata.</title>
        <authorList>
            <consortium name="US DOE Joint Genome Institute"/>
            <person name="Lucas S."/>
            <person name="Han J."/>
            <person name="Lapidus A."/>
            <person name="Cheng J.-F."/>
            <person name="Goodwin L."/>
            <person name="Pitluck S."/>
            <person name="Peters L."/>
            <person name="Mikhailova N."/>
            <person name="Chertkov O."/>
            <person name="Teshima H."/>
            <person name="Han C."/>
            <person name="Tapia R."/>
            <person name="Land M."/>
            <person name="Hauser L."/>
            <person name="Kyrpides N."/>
            <person name="Ivanova N."/>
            <person name="Pagani I."/>
            <person name="Berry A."/>
            <person name="Pawlowski K."/>
            <person name="Persson T."/>
            <person name="Vanden Heuvel B."/>
            <person name="Benson D."/>
            <person name="Woyke T."/>
        </authorList>
    </citation>
    <scope>NUCLEOTIDE SEQUENCE [LARGE SCALE GENOMIC DNA]</scope>
    <source>
        <strain evidence="2">4085684</strain>
    </source>
</reference>
<dbReference type="EMBL" id="CP002801">
    <property type="protein sequence ID" value="AEH08668.1"/>
    <property type="molecule type" value="Genomic_DNA"/>
</dbReference>
<gene>
    <name evidence="1" type="ordered locus">FsymDg_1173</name>
</gene>
<dbReference type="KEGG" id="fsy:FsymDg_1173"/>
<evidence type="ECO:0000313" key="1">
    <source>
        <dbReference type="EMBL" id="AEH08668.1"/>
    </source>
</evidence>
<dbReference type="HOGENOM" id="CLU_2368733_0_0_11"/>